<dbReference type="PROSITE" id="PS51257">
    <property type="entry name" value="PROKAR_LIPOPROTEIN"/>
    <property type="match status" value="1"/>
</dbReference>
<dbReference type="PANTHER" id="PTHR36933:SF1">
    <property type="entry name" value="SLL0788 PROTEIN"/>
    <property type="match status" value="1"/>
</dbReference>
<dbReference type="PANTHER" id="PTHR36933">
    <property type="entry name" value="SLL0788 PROTEIN"/>
    <property type="match status" value="1"/>
</dbReference>
<accession>A0ABP9GKB6</accession>
<proteinExistence type="predicted"/>
<keyword evidence="2" id="KW-0732">Signal</keyword>
<dbReference type="EMBL" id="BAABIK010000017">
    <property type="protein sequence ID" value="GAA4946407.1"/>
    <property type="molecule type" value="Genomic_DNA"/>
</dbReference>
<dbReference type="RefSeq" id="WP_345557204.1">
    <property type="nucleotide sequence ID" value="NZ_BAABIK010000017.1"/>
</dbReference>
<feature type="region of interest" description="Disordered" evidence="1">
    <location>
        <begin position="125"/>
        <end position="155"/>
    </location>
</feature>
<reference evidence="5" key="1">
    <citation type="journal article" date="2019" name="Int. J. Syst. Evol. Microbiol.">
        <title>The Global Catalogue of Microorganisms (GCM) 10K type strain sequencing project: providing services to taxonomists for standard genome sequencing and annotation.</title>
        <authorList>
            <consortium name="The Broad Institute Genomics Platform"/>
            <consortium name="The Broad Institute Genome Sequencing Center for Infectious Disease"/>
            <person name="Wu L."/>
            <person name="Ma J."/>
        </authorList>
    </citation>
    <scope>NUCLEOTIDE SEQUENCE [LARGE SCALE GENOMIC DNA]</scope>
    <source>
        <strain evidence="5">JCM 18123</strain>
    </source>
</reference>
<dbReference type="Gene3D" id="1.20.1260.10">
    <property type="match status" value="1"/>
</dbReference>
<dbReference type="Proteomes" id="UP001499993">
    <property type="component" value="Unassembled WGS sequence"/>
</dbReference>
<feature type="domain" description="DUF305" evidence="3">
    <location>
        <begin position="66"/>
        <end position="237"/>
    </location>
</feature>
<protein>
    <submittedName>
        <fullName evidence="4">DUF305 domain-containing protein</fullName>
    </submittedName>
</protein>
<evidence type="ECO:0000256" key="2">
    <source>
        <dbReference type="SAM" id="SignalP"/>
    </source>
</evidence>
<feature type="signal peptide" evidence="2">
    <location>
        <begin position="1"/>
        <end position="21"/>
    </location>
</feature>
<dbReference type="InterPro" id="IPR012347">
    <property type="entry name" value="Ferritin-like"/>
</dbReference>
<gene>
    <name evidence="4" type="ORF">GCM10023224_32300</name>
</gene>
<feature type="compositionally biased region" description="Low complexity" evidence="1">
    <location>
        <begin position="37"/>
        <end position="49"/>
    </location>
</feature>
<name>A0ABP9GKB6_9ACTN</name>
<feature type="compositionally biased region" description="Basic and acidic residues" evidence="1">
    <location>
        <begin position="138"/>
        <end position="151"/>
    </location>
</feature>
<feature type="region of interest" description="Disordered" evidence="1">
    <location>
        <begin position="24"/>
        <end position="49"/>
    </location>
</feature>
<sequence>MRNRVLAAAAAVLLAGLTACTGGDQPADSADGPPVLAPGAPGESASPASQQQIDAAAEGLEHNKADISYVALMIGHHEQALVMTDLAKERMKNSDLKKIADRIETSQGPEIEAMEAWLEENVYGSGASDPAPGACAPEHGHHGDGGGHDPGKGGCPVEVNHADMAGMASQEELDALEAAEGAEFDTMFVDLMTTHHEGAITMAEEAVLEGKDPVVLRMANDVIAEQTADINRMDEVLDG</sequence>
<dbReference type="Pfam" id="PF03713">
    <property type="entry name" value="DUF305"/>
    <property type="match status" value="1"/>
</dbReference>
<evidence type="ECO:0000313" key="5">
    <source>
        <dbReference type="Proteomes" id="UP001499993"/>
    </source>
</evidence>
<feature type="chain" id="PRO_5046926823" evidence="2">
    <location>
        <begin position="22"/>
        <end position="239"/>
    </location>
</feature>
<evidence type="ECO:0000259" key="3">
    <source>
        <dbReference type="Pfam" id="PF03713"/>
    </source>
</evidence>
<keyword evidence="5" id="KW-1185">Reference proteome</keyword>
<evidence type="ECO:0000256" key="1">
    <source>
        <dbReference type="SAM" id="MobiDB-lite"/>
    </source>
</evidence>
<organism evidence="4 5">
    <name type="scientific">Streptomonospora halophila</name>
    <dbReference type="NCBI Taxonomy" id="427369"/>
    <lineage>
        <taxon>Bacteria</taxon>
        <taxon>Bacillati</taxon>
        <taxon>Actinomycetota</taxon>
        <taxon>Actinomycetes</taxon>
        <taxon>Streptosporangiales</taxon>
        <taxon>Nocardiopsidaceae</taxon>
        <taxon>Streptomonospora</taxon>
    </lineage>
</organism>
<evidence type="ECO:0000313" key="4">
    <source>
        <dbReference type="EMBL" id="GAA4946407.1"/>
    </source>
</evidence>
<comment type="caution">
    <text evidence="4">The sequence shown here is derived from an EMBL/GenBank/DDBJ whole genome shotgun (WGS) entry which is preliminary data.</text>
</comment>
<dbReference type="InterPro" id="IPR005183">
    <property type="entry name" value="DUF305_CopM-like"/>
</dbReference>